<organism evidence="1 2">
    <name type="scientific">Nocardioides humilatus</name>
    <dbReference type="NCBI Taxonomy" id="2607660"/>
    <lineage>
        <taxon>Bacteria</taxon>
        <taxon>Bacillati</taxon>
        <taxon>Actinomycetota</taxon>
        <taxon>Actinomycetes</taxon>
        <taxon>Propionibacteriales</taxon>
        <taxon>Nocardioidaceae</taxon>
        <taxon>Nocardioides</taxon>
    </lineage>
</organism>
<gene>
    <name evidence="1" type="ORF">F0U44_12515</name>
</gene>
<accession>A0A5B1LF45</accession>
<dbReference type="RefSeq" id="WP_149728596.1">
    <property type="nucleotide sequence ID" value="NZ_VUJV01000003.1"/>
</dbReference>
<name>A0A5B1LF45_9ACTN</name>
<dbReference type="Proteomes" id="UP000325003">
    <property type="component" value="Unassembled WGS sequence"/>
</dbReference>
<comment type="caution">
    <text evidence="1">The sequence shown here is derived from an EMBL/GenBank/DDBJ whole genome shotgun (WGS) entry which is preliminary data.</text>
</comment>
<proteinExistence type="predicted"/>
<reference evidence="1 2" key="2">
    <citation type="submission" date="2019-09" db="EMBL/GenBank/DDBJ databases">
        <authorList>
            <person name="Jin C."/>
        </authorList>
    </citation>
    <scope>NUCLEOTIDE SEQUENCE [LARGE SCALE GENOMIC DNA]</scope>
    <source>
        <strain evidence="1 2">BN130099</strain>
    </source>
</reference>
<dbReference type="AlphaFoldDB" id="A0A5B1LF45"/>
<evidence type="ECO:0000313" key="2">
    <source>
        <dbReference type="Proteomes" id="UP000325003"/>
    </source>
</evidence>
<reference evidence="1 2" key="1">
    <citation type="submission" date="2019-09" db="EMBL/GenBank/DDBJ databases">
        <title>Nocardioides panacisoli sp. nov., isolated from the soil of a ginseng field.</title>
        <authorList>
            <person name="Cho C."/>
        </authorList>
    </citation>
    <scope>NUCLEOTIDE SEQUENCE [LARGE SCALE GENOMIC DNA]</scope>
    <source>
        <strain evidence="1 2">BN130099</strain>
    </source>
</reference>
<evidence type="ECO:0000313" key="1">
    <source>
        <dbReference type="EMBL" id="KAA1419262.1"/>
    </source>
</evidence>
<keyword evidence="2" id="KW-1185">Reference proteome</keyword>
<protein>
    <submittedName>
        <fullName evidence="1">Uncharacterized protein</fullName>
    </submittedName>
</protein>
<sequence length="151" mass="15449">MKRLFLPLAIAGALVVIVVAVVVMLAAGDDDPKGGGRDADATTSAVTTAADDAWCAGWDQLVLTQGTWVADPNPTNADAVIAAVDGLQALGAPESLDPSGYTEMNAVLDDVRGSVDPSFTPSVAPSEPADVEHGNADEAPFGAWLAEYCPR</sequence>
<dbReference type="EMBL" id="VUJV01000003">
    <property type="protein sequence ID" value="KAA1419262.1"/>
    <property type="molecule type" value="Genomic_DNA"/>
</dbReference>